<sequence length="214" mass="24100">MNFNAGRCYTCNMKRVRLTREQSRDQTRERLIEAARITFLEKGYATTSVEDIASAAGYTRGAFYSNFEGKPELLIEVLRRDHDRMQADFQAIMDDGGTRTEMEARALAHYSQLFRDDACFPLWAEAKLLAGRDAQFQESFNAFRREKLKWIAAHIEAFFALTGAPLSMPADVLALGLVSLCDGVQSFRMSDPQQVTDDLAESVLATFFSKAILG</sequence>
<reference evidence="5" key="1">
    <citation type="submission" date="2017-04" db="EMBL/GenBank/DDBJ databases">
        <authorList>
            <person name="Varghese N."/>
            <person name="Submissions S."/>
        </authorList>
    </citation>
    <scope>NUCLEOTIDE SEQUENCE [LARGE SCALE GENOMIC DNA]</scope>
    <source>
        <strain evidence="5">Ballard 720</strain>
    </source>
</reference>
<dbReference type="Gene3D" id="1.10.357.10">
    <property type="entry name" value="Tetracycline Repressor, domain 2"/>
    <property type="match status" value="1"/>
</dbReference>
<dbReference type="PRINTS" id="PR00455">
    <property type="entry name" value="HTHTETR"/>
</dbReference>
<gene>
    <name evidence="4" type="ORF">SAMN06295900_112167</name>
</gene>
<evidence type="ECO:0000256" key="2">
    <source>
        <dbReference type="PROSITE-ProRule" id="PRU00335"/>
    </source>
</evidence>
<dbReference type="InterPro" id="IPR036271">
    <property type="entry name" value="Tet_transcr_reg_TetR-rel_C_sf"/>
</dbReference>
<dbReference type="STRING" id="28094.SAMN06295900_112167"/>
<dbReference type="PANTHER" id="PTHR43479">
    <property type="entry name" value="ACREF/ENVCD OPERON REPRESSOR-RELATED"/>
    <property type="match status" value="1"/>
</dbReference>
<dbReference type="InterPro" id="IPR009057">
    <property type="entry name" value="Homeodomain-like_sf"/>
</dbReference>
<keyword evidence="5" id="KW-1185">Reference proteome</keyword>
<feature type="DNA-binding region" description="H-T-H motif" evidence="2">
    <location>
        <begin position="48"/>
        <end position="67"/>
    </location>
</feature>
<evidence type="ECO:0000313" key="5">
    <source>
        <dbReference type="Proteomes" id="UP000192911"/>
    </source>
</evidence>
<dbReference type="GO" id="GO:0003677">
    <property type="term" value="F:DNA binding"/>
    <property type="evidence" value="ECO:0007669"/>
    <property type="project" value="UniProtKB-UniRule"/>
</dbReference>
<dbReference type="SUPFAM" id="SSF48498">
    <property type="entry name" value="Tetracyclin repressor-like, C-terminal domain"/>
    <property type="match status" value="1"/>
</dbReference>
<dbReference type="Proteomes" id="UP000192911">
    <property type="component" value="Unassembled WGS sequence"/>
</dbReference>
<feature type="domain" description="HTH tetR-type" evidence="3">
    <location>
        <begin position="25"/>
        <end position="85"/>
    </location>
</feature>
<dbReference type="InterPro" id="IPR050624">
    <property type="entry name" value="HTH-type_Tx_Regulator"/>
</dbReference>
<proteinExistence type="predicted"/>
<dbReference type="SUPFAM" id="SSF46689">
    <property type="entry name" value="Homeodomain-like"/>
    <property type="match status" value="1"/>
</dbReference>
<dbReference type="PANTHER" id="PTHR43479:SF22">
    <property type="entry name" value="TRANSCRIPTIONAL REGULATOR, TETR FAMILY"/>
    <property type="match status" value="1"/>
</dbReference>
<evidence type="ECO:0000259" key="3">
    <source>
        <dbReference type="PROSITE" id="PS50977"/>
    </source>
</evidence>
<dbReference type="InterPro" id="IPR001647">
    <property type="entry name" value="HTH_TetR"/>
</dbReference>
<dbReference type="EMBL" id="FXAH01000012">
    <property type="protein sequence ID" value="SMF60782.1"/>
    <property type="molecule type" value="Genomic_DNA"/>
</dbReference>
<accession>A0A1X7FYZ2</accession>
<keyword evidence="1 2" id="KW-0238">DNA-binding</keyword>
<name>A0A1X7FYZ2_TRICW</name>
<evidence type="ECO:0000256" key="1">
    <source>
        <dbReference type="ARBA" id="ARBA00023125"/>
    </source>
</evidence>
<evidence type="ECO:0000313" key="4">
    <source>
        <dbReference type="EMBL" id="SMF60782.1"/>
    </source>
</evidence>
<dbReference type="AlphaFoldDB" id="A0A1X7FYZ2"/>
<organism evidence="4 5">
    <name type="scientific">Trinickia caryophylli</name>
    <name type="common">Paraburkholderia caryophylli</name>
    <dbReference type="NCBI Taxonomy" id="28094"/>
    <lineage>
        <taxon>Bacteria</taxon>
        <taxon>Pseudomonadati</taxon>
        <taxon>Pseudomonadota</taxon>
        <taxon>Betaproteobacteria</taxon>
        <taxon>Burkholderiales</taxon>
        <taxon>Burkholderiaceae</taxon>
        <taxon>Trinickia</taxon>
    </lineage>
</organism>
<dbReference type="Pfam" id="PF00440">
    <property type="entry name" value="TetR_N"/>
    <property type="match status" value="1"/>
</dbReference>
<dbReference type="PROSITE" id="PS50977">
    <property type="entry name" value="HTH_TETR_2"/>
    <property type="match status" value="1"/>
</dbReference>
<protein>
    <submittedName>
        <fullName evidence="4">Transcriptional regulator, TetR family</fullName>
    </submittedName>
</protein>